<accession>A0A0F9EGK3</accession>
<reference evidence="1" key="1">
    <citation type="journal article" date="2015" name="Nature">
        <title>Complex archaea that bridge the gap between prokaryotes and eukaryotes.</title>
        <authorList>
            <person name="Spang A."/>
            <person name="Saw J.H."/>
            <person name="Jorgensen S.L."/>
            <person name="Zaremba-Niedzwiedzka K."/>
            <person name="Martijn J."/>
            <person name="Lind A.E."/>
            <person name="van Eijk R."/>
            <person name="Schleper C."/>
            <person name="Guy L."/>
            <person name="Ettema T.J."/>
        </authorList>
    </citation>
    <scope>NUCLEOTIDE SEQUENCE</scope>
</reference>
<sequence length="26" mass="2810">GDRVLNLELYDILTNEGITDSGSLTT</sequence>
<evidence type="ECO:0000313" key="1">
    <source>
        <dbReference type="EMBL" id="KKL23113.1"/>
    </source>
</evidence>
<dbReference type="EMBL" id="LAZR01037095">
    <property type="protein sequence ID" value="KKL23113.1"/>
    <property type="molecule type" value="Genomic_DNA"/>
</dbReference>
<comment type="caution">
    <text evidence="1">The sequence shown here is derived from an EMBL/GenBank/DDBJ whole genome shotgun (WGS) entry which is preliminary data.</text>
</comment>
<dbReference type="AlphaFoldDB" id="A0A0F9EGK3"/>
<gene>
    <name evidence="1" type="ORF">LCGC14_2428680</name>
</gene>
<feature type="non-terminal residue" evidence="1">
    <location>
        <position position="1"/>
    </location>
</feature>
<protein>
    <submittedName>
        <fullName evidence="1">Uncharacterized protein</fullName>
    </submittedName>
</protein>
<organism evidence="1">
    <name type="scientific">marine sediment metagenome</name>
    <dbReference type="NCBI Taxonomy" id="412755"/>
    <lineage>
        <taxon>unclassified sequences</taxon>
        <taxon>metagenomes</taxon>
        <taxon>ecological metagenomes</taxon>
    </lineage>
</organism>
<proteinExistence type="predicted"/>
<name>A0A0F9EGK3_9ZZZZ</name>